<evidence type="ECO:0000313" key="5">
    <source>
        <dbReference type="Proteomes" id="UP000261520"/>
    </source>
</evidence>
<accession>A0A3B4AL82</accession>
<keyword evidence="5" id="KW-1185">Reference proteome</keyword>
<proteinExistence type="predicted"/>
<organism evidence="4 5">
    <name type="scientific">Periophthalmus magnuspinnatus</name>
    <dbReference type="NCBI Taxonomy" id="409849"/>
    <lineage>
        <taxon>Eukaryota</taxon>
        <taxon>Metazoa</taxon>
        <taxon>Chordata</taxon>
        <taxon>Craniata</taxon>
        <taxon>Vertebrata</taxon>
        <taxon>Euteleostomi</taxon>
        <taxon>Actinopterygii</taxon>
        <taxon>Neopterygii</taxon>
        <taxon>Teleostei</taxon>
        <taxon>Neoteleostei</taxon>
        <taxon>Acanthomorphata</taxon>
        <taxon>Gobiaria</taxon>
        <taxon>Gobiiformes</taxon>
        <taxon>Gobioidei</taxon>
        <taxon>Gobiidae</taxon>
        <taxon>Oxudercinae</taxon>
        <taxon>Periophthalmus</taxon>
    </lineage>
</organism>
<sequence>MLEGGVTRSSGSSTMVLEGRPPEGAALRPKRTFSDEVYSTFSSPLAWVLVVALLVTWTCVFVILFDLSTFTLNIPLLLSLLLSTGAVESPSDPLRLVKGAAEGSLNFVSTILRFAAGLVAPDDEDGTNRYTHTHTRSLHTCTYTHAAYTSVNTHLYIYTHTYTLSRTRLRSGLTVSGLLQETCTQYVKKVSLHLSCFVAVCCWVQTDLASVALQLPSVLSLNI</sequence>
<keyword evidence="3" id="KW-0472">Membrane</keyword>
<dbReference type="GO" id="GO:0033017">
    <property type="term" value="C:sarcoplasmic reticulum membrane"/>
    <property type="evidence" value="ECO:0007669"/>
    <property type="project" value="UniProtKB-SubCell"/>
</dbReference>
<dbReference type="PANTHER" id="PTHR14106:SF0">
    <property type="entry name" value="TRIADIN"/>
    <property type="match status" value="1"/>
</dbReference>
<name>A0A3B4AL82_9GOBI</name>
<dbReference type="Ensembl" id="ENSPMGT00000018634.1">
    <property type="protein sequence ID" value="ENSPMGP00000017455.1"/>
    <property type="gene ID" value="ENSPMGG00000014291.1"/>
</dbReference>
<dbReference type="PANTHER" id="PTHR14106">
    <property type="entry name" value="TRIADIN"/>
    <property type="match status" value="1"/>
</dbReference>
<keyword evidence="3" id="KW-0812">Transmembrane</keyword>
<evidence type="ECO:0000313" key="4">
    <source>
        <dbReference type="Ensembl" id="ENSPMGP00000017455.1"/>
    </source>
</evidence>
<dbReference type="GO" id="GO:0005102">
    <property type="term" value="F:signaling receptor binding"/>
    <property type="evidence" value="ECO:0007669"/>
    <property type="project" value="InterPro"/>
</dbReference>
<feature type="transmembrane region" description="Helical" evidence="3">
    <location>
        <begin position="45"/>
        <end position="65"/>
    </location>
</feature>
<reference evidence="4" key="1">
    <citation type="submission" date="2025-08" db="UniProtKB">
        <authorList>
            <consortium name="Ensembl"/>
        </authorList>
    </citation>
    <scope>IDENTIFICATION</scope>
</reference>
<dbReference type="Proteomes" id="UP000261520">
    <property type="component" value="Unplaced"/>
</dbReference>
<comment type="subcellular location">
    <subcellularLocation>
        <location evidence="1">Sarcoplasmic reticulum membrane</location>
        <topology evidence="1">Single-pass type II membrane protein</topology>
    </subcellularLocation>
</comment>
<evidence type="ECO:0000256" key="1">
    <source>
        <dbReference type="ARBA" id="ARBA00004157"/>
    </source>
</evidence>
<dbReference type="STRING" id="409849.ENSPMGP00000017455"/>
<reference evidence="4" key="2">
    <citation type="submission" date="2025-09" db="UniProtKB">
        <authorList>
            <consortium name="Ensembl"/>
        </authorList>
    </citation>
    <scope>IDENTIFICATION</scope>
</reference>
<feature type="region of interest" description="Disordered" evidence="2">
    <location>
        <begin position="1"/>
        <end position="23"/>
    </location>
</feature>
<evidence type="ECO:0000256" key="3">
    <source>
        <dbReference type="SAM" id="Phobius"/>
    </source>
</evidence>
<protein>
    <submittedName>
        <fullName evidence="4">Uncharacterized protein</fullName>
    </submittedName>
</protein>
<dbReference type="InterPro" id="IPR010798">
    <property type="entry name" value="Triadin"/>
</dbReference>
<dbReference type="AlphaFoldDB" id="A0A3B4AL82"/>
<keyword evidence="3" id="KW-1133">Transmembrane helix</keyword>
<evidence type="ECO:0000256" key="2">
    <source>
        <dbReference type="SAM" id="MobiDB-lite"/>
    </source>
</evidence>